<organism evidence="2 3">
    <name type="scientific">Suicoccus acidiformans</name>
    <dbReference type="NCBI Taxonomy" id="2036206"/>
    <lineage>
        <taxon>Bacteria</taxon>
        <taxon>Bacillati</taxon>
        <taxon>Bacillota</taxon>
        <taxon>Bacilli</taxon>
        <taxon>Lactobacillales</taxon>
        <taxon>Aerococcaceae</taxon>
        <taxon>Suicoccus</taxon>
    </lineage>
</organism>
<sequence>MNEINNRTEEIFSSKFDYSIVDDSTASYLSEKEYILTGIHHRYSNEVGKVLYEAQQELSDNHQGVFEKWYTALGFYKTNVYKYINSYKYTLELESRSESEQLEIFNQQPKSIRDEMSKPSAIPEVNQAVFDGDITTHKEYKELEKRLKERDEELAKKDLIIEKQQQMTEILRKKNEQKEIEYVEIKVEPDDYFDNKASLENLGKRNDFLEKQISEMQSQMDEVNQNSEKYKQLSQALQQAQGRLDETQKMIGNYKNLMDLIRGGDEYLSRVSSLVYSDLSEIVKSDGVAKRELDNLIYNTQRFVDDLRALTNGDGIIEGVVIDE</sequence>
<reference evidence="2 3" key="1">
    <citation type="submission" date="2017-09" db="EMBL/GenBank/DDBJ databases">
        <title>Complete genome sequence of Oxytococcus suis strain ZY16052.</title>
        <authorList>
            <person name="Li F."/>
        </authorList>
    </citation>
    <scope>NUCLEOTIDE SEQUENCE [LARGE SCALE GENOMIC DNA]</scope>
    <source>
        <strain evidence="2 3">ZY16052</strain>
    </source>
</reference>
<gene>
    <name evidence="2" type="ORF">CL176_02215</name>
</gene>
<evidence type="ECO:0000313" key="3">
    <source>
        <dbReference type="Proteomes" id="UP000263232"/>
    </source>
</evidence>
<dbReference type="Proteomes" id="UP000263232">
    <property type="component" value="Chromosome"/>
</dbReference>
<name>A0A347WIM6_9LACT</name>
<dbReference type="EMBL" id="CP023434">
    <property type="protein sequence ID" value="AXY24933.1"/>
    <property type="molecule type" value="Genomic_DNA"/>
</dbReference>
<dbReference type="KEGG" id="abae:CL176_02215"/>
<dbReference type="OrthoDB" id="2200242at2"/>
<dbReference type="AlphaFoldDB" id="A0A347WIM6"/>
<evidence type="ECO:0000313" key="2">
    <source>
        <dbReference type="EMBL" id="AXY24933.1"/>
    </source>
</evidence>
<protein>
    <submittedName>
        <fullName evidence="2">Uncharacterized protein</fullName>
    </submittedName>
</protein>
<keyword evidence="1" id="KW-0175">Coiled coil</keyword>
<keyword evidence="3" id="KW-1185">Reference proteome</keyword>
<feature type="coiled-coil region" evidence="1">
    <location>
        <begin position="137"/>
        <end position="257"/>
    </location>
</feature>
<proteinExistence type="predicted"/>
<accession>A0A347WIM6</accession>
<evidence type="ECO:0000256" key="1">
    <source>
        <dbReference type="SAM" id="Coils"/>
    </source>
</evidence>
<dbReference type="RefSeq" id="WP_118989855.1">
    <property type="nucleotide sequence ID" value="NZ_CP023434.1"/>
</dbReference>